<accession>A0A1X6MID3</accession>
<evidence type="ECO:0000256" key="1">
    <source>
        <dbReference type="SAM" id="MobiDB-lite"/>
    </source>
</evidence>
<keyword evidence="3" id="KW-1185">Reference proteome</keyword>
<dbReference type="AlphaFoldDB" id="A0A1X6MID3"/>
<name>A0A1X6MID3_9APHY</name>
<dbReference type="GeneID" id="36332535"/>
<feature type="compositionally biased region" description="Polar residues" evidence="1">
    <location>
        <begin position="141"/>
        <end position="160"/>
    </location>
</feature>
<dbReference type="EMBL" id="KZ110615">
    <property type="protein sequence ID" value="OSX56197.1"/>
    <property type="molecule type" value="Genomic_DNA"/>
</dbReference>
<evidence type="ECO:0000313" key="2">
    <source>
        <dbReference type="EMBL" id="OSX56197.1"/>
    </source>
</evidence>
<evidence type="ECO:0000313" key="3">
    <source>
        <dbReference type="Proteomes" id="UP000194127"/>
    </source>
</evidence>
<protein>
    <submittedName>
        <fullName evidence="2">Uncharacterized protein</fullName>
    </submittedName>
</protein>
<dbReference type="RefSeq" id="XP_024332991.1">
    <property type="nucleotide sequence ID" value="XM_024487586.1"/>
</dbReference>
<organism evidence="2 3">
    <name type="scientific">Postia placenta MAD-698-R-SB12</name>
    <dbReference type="NCBI Taxonomy" id="670580"/>
    <lineage>
        <taxon>Eukaryota</taxon>
        <taxon>Fungi</taxon>
        <taxon>Dikarya</taxon>
        <taxon>Basidiomycota</taxon>
        <taxon>Agaricomycotina</taxon>
        <taxon>Agaricomycetes</taxon>
        <taxon>Polyporales</taxon>
        <taxon>Adustoporiaceae</taxon>
        <taxon>Rhodonia</taxon>
    </lineage>
</organism>
<feature type="region of interest" description="Disordered" evidence="1">
    <location>
        <begin position="140"/>
        <end position="173"/>
    </location>
</feature>
<dbReference type="Proteomes" id="UP000194127">
    <property type="component" value="Unassembled WGS sequence"/>
</dbReference>
<dbReference type="OrthoDB" id="2805061at2759"/>
<reference evidence="2 3" key="1">
    <citation type="submission" date="2017-04" db="EMBL/GenBank/DDBJ databases">
        <title>Genome Sequence of the Model Brown-Rot Fungus Postia placenta SB12.</title>
        <authorList>
            <consortium name="DOE Joint Genome Institute"/>
            <person name="Gaskell J."/>
            <person name="Kersten P."/>
            <person name="Larrondo L.F."/>
            <person name="Canessa P."/>
            <person name="Martinez D."/>
            <person name="Hibbett D."/>
            <person name="Schmoll M."/>
            <person name="Kubicek C.P."/>
            <person name="Martinez A.T."/>
            <person name="Yadav J."/>
            <person name="Master E."/>
            <person name="Magnuson J.K."/>
            <person name="James T."/>
            <person name="Yaver D."/>
            <person name="Berka R."/>
            <person name="Labutti K."/>
            <person name="Lipzen A."/>
            <person name="Aerts A."/>
            <person name="Barry K."/>
            <person name="Henrissat B."/>
            <person name="Blanchette R."/>
            <person name="Grigoriev I."/>
            <person name="Cullen D."/>
        </authorList>
    </citation>
    <scope>NUCLEOTIDE SEQUENCE [LARGE SCALE GENOMIC DNA]</scope>
    <source>
        <strain evidence="2 3">MAD-698-R-SB12</strain>
    </source>
</reference>
<proteinExistence type="predicted"/>
<gene>
    <name evidence="2" type="ORF">POSPLADRAFT_1160732</name>
</gene>
<feature type="region of interest" description="Disordered" evidence="1">
    <location>
        <begin position="1"/>
        <end position="20"/>
    </location>
</feature>
<sequence>MPSENSRETGNGSFYAAHTNGGARDHTTLECVLRNVCVSYMSQSSELTKVWILQRRPTAKLAMHHEHAFDVAPSAGENGGGMGHQNTGNDLFEARTYPGRMSTLRHDSFPFGVGERSSLWADLSKYPIPLLVETYSKHQGKPTTASTHYKPPTISSSSDDTAAMPDVSQRGTSEVVSNGVRSLYRRGSKEEFVSFSEMETSTEARVEKPKCAAARADQECKERDNVAQILTRCRGVMRVPTRGVNLYMGYTDTLTEIIA</sequence>